<evidence type="ECO:0000313" key="1">
    <source>
        <dbReference type="EMBL" id="KAL3855905.1"/>
    </source>
</evidence>
<proteinExistence type="predicted"/>
<feature type="non-terminal residue" evidence="1">
    <location>
        <position position="1"/>
    </location>
</feature>
<keyword evidence="2" id="KW-1185">Reference proteome</keyword>
<dbReference type="Proteomes" id="UP001634394">
    <property type="component" value="Unassembled WGS sequence"/>
</dbReference>
<gene>
    <name evidence="1" type="ORF">ACJMK2_015102</name>
</gene>
<accession>A0ABD3V2M0</accession>
<evidence type="ECO:0000313" key="2">
    <source>
        <dbReference type="Proteomes" id="UP001634394"/>
    </source>
</evidence>
<protein>
    <submittedName>
        <fullName evidence="1">Uncharacterized protein</fullName>
    </submittedName>
</protein>
<sequence length="64" mass="7223">TSYECYDATIETSCCASCNAIATYISGEYVHLPTSIFNTARHIPNQKDSLLMYLMYISFPKSML</sequence>
<dbReference type="AlphaFoldDB" id="A0ABD3V2M0"/>
<reference evidence="1 2" key="1">
    <citation type="submission" date="2024-11" db="EMBL/GenBank/DDBJ databases">
        <title>Chromosome-level genome assembly of the freshwater bivalve Anodonta woodiana.</title>
        <authorList>
            <person name="Chen X."/>
        </authorList>
    </citation>
    <scope>NUCLEOTIDE SEQUENCE [LARGE SCALE GENOMIC DNA]</scope>
    <source>
        <strain evidence="1">MN2024</strain>
        <tissue evidence="1">Gills</tissue>
    </source>
</reference>
<comment type="caution">
    <text evidence="1">The sequence shown here is derived from an EMBL/GenBank/DDBJ whole genome shotgun (WGS) entry which is preliminary data.</text>
</comment>
<organism evidence="1 2">
    <name type="scientific">Sinanodonta woodiana</name>
    <name type="common">Chinese pond mussel</name>
    <name type="synonym">Anodonta woodiana</name>
    <dbReference type="NCBI Taxonomy" id="1069815"/>
    <lineage>
        <taxon>Eukaryota</taxon>
        <taxon>Metazoa</taxon>
        <taxon>Spiralia</taxon>
        <taxon>Lophotrochozoa</taxon>
        <taxon>Mollusca</taxon>
        <taxon>Bivalvia</taxon>
        <taxon>Autobranchia</taxon>
        <taxon>Heteroconchia</taxon>
        <taxon>Palaeoheterodonta</taxon>
        <taxon>Unionida</taxon>
        <taxon>Unionoidea</taxon>
        <taxon>Unionidae</taxon>
        <taxon>Unioninae</taxon>
        <taxon>Sinanodonta</taxon>
    </lineage>
</organism>
<name>A0ABD3V2M0_SINWO</name>
<dbReference type="EMBL" id="JBJQND010000014">
    <property type="protein sequence ID" value="KAL3855905.1"/>
    <property type="molecule type" value="Genomic_DNA"/>
</dbReference>